<gene>
    <name evidence="2" type="ORF">C7383_101404</name>
</gene>
<accession>A0AB73TAA7</accession>
<evidence type="ECO:0000313" key="3">
    <source>
        <dbReference type="Proteomes" id="UP000245412"/>
    </source>
</evidence>
<evidence type="ECO:0000256" key="1">
    <source>
        <dbReference type="SAM" id="MobiDB-lite"/>
    </source>
</evidence>
<comment type="caution">
    <text evidence="2">The sequence shown here is derived from an EMBL/GenBank/DDBJ whole genome shotgun (WGS) entry which is preliminary data.</text>
</comment>
<keyword evidence="3" id="KW-1185">Reference proteome</keyword>
<feature type="region of interest" description="Disordered" evidence="1">
    <location>
        <begin position="43"/>
        <end position="63"/>
    </location>
</feature>
<evidence type="ECO:0000313" key="2">
    <source>
        <dbReference type="EMBL" id="PWJ79027.1"/>
    </source>
</evidence>
<protein>
    <submittedName>
        <fullName evidence="2">Uncharacterized protein</fullName>
    </submittedName>
</protein>
<proteinExistence type="predicted"/>
<dbReference type="RefSeq" id="WP_109624455.1">
    <property type="nucleotide sequence ID" value="NZ_JANKBI010000001.1"/>
</dbReference>
<reference evidence="2 3" key="1">
    <citation type="submission" date="2018-05" db="EMBL/GenBank/DDBJ databases">
        <authorList>
            <person name="Goeker M."/>
            <person name="Huntemann M."/>
            <person name="Clum A."/>
            <person name="Pillay M."/>
            <person name="Palaniappan K."/>
            <person name="Varghese N."/>
            <person name="Mikhailova N."/>
            <person name="Stamatis D."/>
            <person name="Reddy T."/>
            <person name="Daum C."/>
            <person name="Shapiro N."/>
            <person name="Ivanova N."/>
            <person name="Kyrpides N."/>
            <person name="Woyke T."/>
        </authorList>
    </citation>
    <scope>NUCLEOTIDE SEQUENCE [LARGE SCALE GENOMIC DNA]</scope>
    <source>
        <strain evidence="2 3">DSM 26524</strain>
    </source>
</reference>
<dbReference type="EMBL" id="QGGY01000001">
    <property type="protein sequence ID" value="PWJ79027.1"/>
    <property type="molecule type" value="Genomic_DNA"/>
</dbReference>
<dbReference type="AlphaFoldDB" id="A0AB73TAA7"/>
<name>A0AB73TAA7_9FIRM</name>
<organism evidence="2 3">
    <name type="scientific">Murimonas intestini</name>
    <dbReference type="NCBI Taxonomy" id="1337051"/>
    <lineage>
        <taxon>Bacteria</taxon>
        <taxon>Bacillati</taxon>
        <taxon>Bacillota</taxon>
        <taxon>Clostridia</taxon>
        <taxon>Lachnospirales</taxon>
        <taxon>Lachnospiraceae</taxon>
        <taxon>Murimonas</taxon>
    </lineage>
</organism>
<sequence length="63" mass="7362">MYSETFRKLKLYKSIYPGEFETVTKKELDKILLETDHRYDEKPFSDASTARTGGPLPKSRNSF</sequence>
<dbReference type="Proteomes" id="UP000245412">
    <property type="component" value="Unassembled WGS sequence"/>
</dbReference>